<dbReference type="Pfam" id="PF11688">
    <property type="entry name" value="DUF3285"/>
    <property type="match status" value="1"/>
</dbReference>
<gene>
    <name evidence="3" type="ORF">RIF25_13125</name>
</gene>
<feature type="compositionally biased region" description="Polar residues" evidence="1">
    <location>
        <begin position="1"/>
        <end position="12"/>
    </location>
</feature>
<keyword evidence="2" id="KW-0472">Membrane</keyword>
<keyword evidence="2" id="KW-1133">Transmembrane helix</keyword>
<feature type="region of interest" description="Disordered" evidence="1">
    <location>
        <begin position="1"/>
        <end position="36"/>
    </location>
</feature>
<evidence type="ECO:0000256" key="2">
    <source>
        <dbReference type="SAM" id="Phobius"/>
    </source>
</evidence>
<evidence type="ECO:0000313" key="3">
    <source>
        <dbReference type="EMBL" id="MDS3861745.1"/>
    </source>
</evidence>
<dbReference type="InterPro" id="IPR021702">
    <property type="entry name" value="DUF3285"/>
</dbReference>
<evidence type="ECO:0000313" key="4">
    <source>
        <dbReference type="Proteomes" id="UP001268256"/>
    </source>
</evidence>
<keyword evidence="2" id="KW-0812">Transmembrane</keyword>
<keyword evidence="4" id="KW-1185">Reference proteome</keyword>
<protein>
    <submittedName>
        <fullName evidence="3">DUF3285 domain-containing protein</fullName>
    </submittedName>
</protein>
<name>A0AAE4FVL8_9CYAN</name>
<proteinExistence type="predicted"/>
<dbReference type="AlphaFoldDB" id="A0AAE4FVL8"/>
<evidence type="ECO:0000256" key="1">
    <source>
        <dbReference type="SAM" id="MobiDB-lite"/>
    </source>
</evidence>
<dbReference type="EMBL" id="JAVMIP010000016">
    <property type="protein sequence ID" value="MDS3861745.1"/>
    <property type="molecule type" value="Genomic_DNA"/>
</dbReference>
<feature type="transmembrane region" description="Helical" evidence="2">
    <location>
        <begin position="53"/>
        <end position="73"/>
    </location>
</feature>
<organism evidence="3 4">
    <name type="scientific">Pseudocalidococcus azoricus BACA0444</name>
    <dbReference type="NCBI Taxonomy" id="2918990"/>
    <lineage>
        <taxon>Bacteria</taxon>
        <taxon>Bacillati</taxon>
        <taxon>Cyanobacteriota</taxon>
        <taxon>Cyanophyceae</taxon>
        <taxon>Acaryochloridales</taxon>
        <taxon>Thermosynechococcaceae</taxon>
        <taxon>Pseudocalidococcus</taxon>
        <taxon>Pseudocalidococcus azoricus</taxon>
    </lineage>
</organism>
<dbReference type="RefSeq" id="WP_322878979.1">
    <property type="nucleotide sequence ID" value="NZ_JAVMIP010000016.1"/>
</dbReference>
<comment type="caution">
    <text evidence="3">The sequence shown here is derived from an EMBL/GenBank/DDBJ whole genome shotgun (WGS) entry which is preliminary data.</text>
</comment>
<dbReference type="Proteomes" id="UP001268256">
    <property type="component" value="Unassembled WGS sequence"/>
</dbReference>
<sequence>MTINLPENQSPDSLEPAVDHPASQPTSQDSPPPQDSYVKLAMRNMVKKSGTSLKHFALTTIGLLGVLIGLAYLTR</sequence>
<reference evidence="4" key="1">
    <citation type="submission" date="2023-07" db="EMBL/GenBank/DDBJ databases">
        <authorList>
            <person name="Luz R."/>
            <person name="Cordeiro R."/>
            <person name="Fonseca A."/>
            <person name="Goncalves V."/>
        </authorList>
    </citation>
    <scope>NUCLEOTIDE SEQUENCE [LARGE SCALE GENOMIC DNA]</scope>
    <source>
        <strain evidence="4">BACA0444</strain>
    </source>
</reference>
<accession>A0AAE4FVL8</accession>